<organism evidence="11 12">
    <name type="scientific">Penicillium digitatum</name>
    <name type="common">Green mold</name>
    <dbReference type="NCBI Taxonomy" id="36651"/>
    <lineage>
        <taxon>Eukaryota</taxon>
        <taxon>Fungi</taxon>
        <taxon>Dikarya</taxon>
        <taxon>Ascomycota</taxon>
        <taxon>Pezizomycotina</taxon>
        <taxon>Eurotiomycetes</taxon>
        <taxon>Eurotiomycetidae</taxon>
        <taxon>Eurotiales</taxon>
        <taxon>Aspergillaceae</taxon>
        <taxon>Penicillium</taxon>
    </lineage>
</organism>
<keyword evidence="2" id="KW-0596">Phosphopantetheine</keyword>
<dbReference type="SUPFAM" id="SSF55048">
    <property type="entry name" value="Probable ACP-binding domain of malonyl-CoA ACP transacylase"/>
    <property type="match status" value="1"/>
</dbReference>
<keyword evidence="5" id="KW-0808">Transferase</keyword>
<dbReference type="InterPro" id="IPR009081">
    <property type="entry name" value="PP-bd_ACP"/>
</dbReference>
<evidence type="ECO:0000256" key="6">
    <source>
        <dbReference type="ARBA" id="ARBA00023268"/>
    </source>
</evidence>
<dbReference type="Gene3D" id="3.40.50.1820">
    <property type="entry name" value="alpha/beta hydrolase"/>
    <property type="match status" value="1"/>
</dbReference>
<evidence type="ECO:0000313" key="12">
    <source>
        <dbReference type="Proteomes" id="UP000595662"/>
    </source>
</evidence>
<feature type="domain" description="Carrier" evidence="8">
    <location>
        <begin position="1574"/>
        <end position="1651"/>
    </location>
</feature>
<dbReference type="InterPro" id="IPR041068">
    <property type="entry name" value="HTH_51"/>
</dbReference>
<evidence type="ECO:0000256" key="1">
    <source>
        <dbReference type="ARBA" id="ARBA00004721"/>
    </source>
</evidence>
<dbReference type="Gene3D" id="3.40.47.10">
    <property type="match status" value="1"/>
</dbReference>
<dbReference type="Pfam" id="PF07859">
    <property type="entry name" value="Abhydrolase_3"/>
    <property type="match status" value="1"/>
</dbReference>
<dbReference type="SUPFAM" id="SSF52151">
    <property type="entry name" value="FabD/lysophospholipase-like"/>
    <property type="match status" value="1"/>
</dbReference>
<feature type="active site" description="Proton donor; for dehydratase activity" evidence="7">
    <location>
        <position position="1426"/>
    </location>
</feature>
<dbReference type="InterPro" id="IPR014030">
    <property type="entry name" value="Ketoacyl_synth_N"/>
</dbReference>
<sequence>MPSNPRIVLFGPQLTQLQWTTERLCRLQSDLQNISRLAFLRRCLAQLPAFIASLPLSQNDVLSQLETLAGLAGNETPDLTTLTSNVQLVPLTVVSHMVEWLSITTSDMVAQGFCVGFLSAAVAATTTQQDFEHYAANAIRIATCIGLIIDAEDASHASADRVTAISVRCQSHSHRAILESTLDLLPGAYISCITDDCTLTVTLPRRHMGHLTDRLGENRIPMTMTGLNGSYHHPKHTNAAQQLKEICAQIPDLQLPIANDLRLPLRSTSDTELIVTGPLHDVAIDLILCKRAHWYQTIKRMVDENRPQDPHFIAVGSKSCIPRSLTVAKSNTGLFEEIAVVGMACRFPQGESLEDFWRLISTGETAIGTLPPSRFDPTDLQRKPKLPEFWGNFLSNPDVFDHRFFGISGREAKSMDPQQRLALQVAYEAVEMAGYYGIGSKSRRQETNVGCYLGVGSVDYEGNLGSADATAFSATGTLRAFISGRISHFFGWGGPSITFDTACSSSAVAIHTACKALLTGECDMALAGGVNVITSPSLHQNLAAASFLNPSGSSCAFDASAAGYCRGEGAGIVVLKPLSKAIAAGDNILSVISGSAVNQGSSCGSITVPDSHQQSALYIQALSLGSIDPTDVSYVEAHGTGTQIGDPIEYDSVRLALTGAGRKSKVFLGSVKDNIGHAEAASGAAGIIKTILMMHHKTIPRQANFVNLNPKIKRSEQIEVPQQAQPWTSPHIVALVNNYGAAGSNAAIVLRAYTAPGNKKKAVDGLLTIYPIVVAANSASSLKMYLEKLTNFVLKSPSISLRDVANSLLRQQNPNFNYRASFVARDTSDFRRYIENQDSDITRSGNQPVVLAFGGQTGRTVTMSRELYDSCALLRYHLDKCEAVCQYLGLPGILNNIFAGEPVDDIVLLHCMLLAMQVSCALSWLDAGLKIDTLVGHSFGQLAALCVAESISLKDAFQLVAGRARLIRDKWGPDRGAMLMIECDVVELNRILTQVNSSPGHRVEVACYNGPRNLVLAGDASSVDRLQQECSQFKTVPLQNTHAYHSHMADGILNDLRVIAASITIRPPRIYVETCSPDASWTTFTADELVQHTRQPVYFQDAVERTAMRLPSAVWLEAGSATPIIGLVRRILSPSSAPHVFIPMELGTSDARESLASAVCQLWKSGAAAEFWPFHEDKPSLPCVNLPPYQFEQTRHWIDYKPSPCSSQPSQLQSSLVTLINPADADGTCLFSVDTSNPIFDLATRGHAVVGQGLCPASMYIELAIQSAVLLHKNLDTIQSSPHIEGLTISSPLGLEADLYLRLAIVRPGSWDFRIFSKSLDQKEHGTGRVTMSGPNDMAAGLRLKLLQKIAPPSSLTRIIDCPDRTTIGGSILYQLFQDVVHYAPYYRGVKSVSAMGNEAVGFIDVPQEFPTFLDKMTICHPIDLDNFLQVAGIHVNCLSLRRDDEVFMCTAVDEVIFGPCFRGPKVDRREWTAYTHYETVDGGGLTNNIFVYDAKLSLVAVIVGASFRSVPFKSLARALTRLNQPVSDGIDHGEDDIKSQPDSAYQPPSLAYQTPVHPAVQNKTSTVERFQTASTTTTLQKLRGLLASIIEISLDDVQPSSNIQFLGIDSLLVSEVLWEIQKSFDIRISQAQFQQCADVLSLSQLIQPSSFPSPVILTNGLPRPPLTLTPDEVTPVELDIKLAVLSQKCFSEVKPYYDSHASATGFAGFYQQVLPDQSQLVVRYILDAFATLGCDLEAMAVGCDVSIIPHIESQGKVVPQLYRILEDARLIYRAKDGRMQRSETPVPTKPAAGLHAILLDKFPKHASETKLLCITGSQLADCLSGASDPISLIFRDASTRGLLEDVYTNAPMFKTGTLLLAQYLASIVSRLGNGQEIRILELGAGTGGTTKGIVSALAPLGSFTYTFTDISSSLVAAARQKFTQPFMRFAVLNIEKAPASDMLGAYDIVLSTNCIHATRDLVQSTTHIRQMLQPDGVLCLVELTRNLFWFDLVFGLLEGWWLFNDGREHVLADESRWKRCLRDAGFTWVDWSDSPSGESDLVRVITASPSKIMGKETVVFKQIDGLGLEADLHYPVRVASPNMPLPVALMIHGGGHIMLSRNDIRPRQTQLLQEKGFLPIAVDYRLCPEVTLAQGPMKDVVDALAWIRTVLPTIQLQRADVKIDGRRVVSVGWSTGGHLAVSLGWNSIPRNIEPPQAILAFYCPLDYEDVFWLRPNVPVGSECTPTPYELDQTAWSAVREKPIASYNVAPAERAMGGWLSSTDPRSRLALYMNWHGRSLHVLLNGLYPTQREEPNAPTEEAIRAVSPFAQIRSGAYSTPTFIIHSRDDDLIPWQHAQRTYEALQRRGIDSQLCIVEDAPHLFDIYRQYQERADIQDAIQEGYKFLRARV</sequence>
<dbReference type="GO" id="GO:0044550">
    <property type="term" value="P:secondary metabolite biosynthetic process"/>
    <property type="evidence" value="ECO:0007669"/>
    <property type="project" value="TreeGrafter"/>
</dbReference>
<dbReference type="SMART" id="SM00825">
    <property type="entry name" value="PKS_KS"/>
    <property type="match status" value="1"/>
</dbReference>
<dbReference type="GO" id="GO:0004312">
    <property type="term" value="F:fatty acid synthase activity"/>
    <property type="evidence" value="ECO:0007669"/>
    <property type="project" value="TreeGrafter"/>
</dbReference>
<dbReference type="GO" id="GO:0032259">
    <property type="term" value="P:methylation"/>
    <property type="evidence" value="ECO:0007669"/>
    <property type="project" value="UniProtKB-KW"/>
</dbReference>
<evidence type="ECO:0000256" key="2">
    <source>
        <dbReference type="ARBA" id="ARBA00022450"/>
    </source>
</evidence>
<evidence type="ECO:0000256" key="5">
    <source>
        <dbReference type="ARBA" id="ARBA00022679"/>
    </source>
</evidence>
<dbReference type="InterPro" id="IPR049551">
    <property type="entry name" value="PKS_DH_C"/>
</dbReference>
<evidence type="ECO:0000259" key="8">
    <source>
        <dbReference type="PROSITE" id="PS50075"/>
    </source>
</evidence>
<dbReference type="Gene3D" id="3.10.129.110">
    <property type="entry name" value="Polyketide synthase dehydratase"/>
    <property type="match status" value="1"/>
</dbReference>
<keyword evidence="4" id="KW-0489">Methyltransferase</keyword>
<dbReference type="GO" id="GO:0008236">
    <property type="term" value="F:serine-type peptidase activity"/>
    <property type="evidence" value="ECO:0007669"/>
    <property type="project" value="InterPro"/>
</dbReference>
<gene>
    <name evidence="11" type="ORF">Pdw03_2215</name>
</gene>
<keyword evidence="3" id="KW-0597">Phosphoprotein</keyword>
<dbReference type="EMBL" id="CP060778">
    <property type="protein sequence ID" value="QQK47317.1"/>
    <property type="molecule type" value="Genomic_DNA"/>
</dbReference>
<dbReference type="CDD" id="cd00833">
    <property type="entry name" value="PKS"/>
    <property type="match status" value="1"/>
</dbReference>
<dbReference type="InterPro" id="IPR049900">
    <property type="entry name" value="PKS_mFAS_DH"/>
</dbReference>
<dbReference type="SMART" id="SM00827">
    <property type="entry name" value="PKS_AT"/>
    <property type="match status" value="1"/>
</dbReference>
<dbReference type="SUPFAM" id="SSF53335">
    <property type="entry name" value="S-adenosyl-L-methionine-dependent methyltransferases"/>
    <property type="match status" value="1"/>
</dbReference>
<dbReference type="KEGG" id="pdp:PDIP_23500"/>
<dbReference type="GO" id="GO:0006508">
    <property type="term" value="P:proteolysis"/>
    <property type="evidence" value="ECO:0007669"/>
    <property type="project" value="InterPro"/>
</dbReference>
<feature type="active site" description="Proton acceptor; for dehydratase activity" evidence="7">
    <location>
        <position position="1247"/>
    </location>
</feature>
<dbReference type="InterPro" id="IPR014031">
    <property type="entry name" value="Ketoacyl_synth_C"/>
</dbReference>
<dbReference type="InterPro" id="IPR016036">
    <property type="entry name" value="Malonyl_transacylase_ACP-bd"/>
</dbReference>
<dbReference type="GO" id="GO:0008168">
    <property type="term" value="F:methyltransferase activity"/>
    <property type="evidence" value="ECO:0007669"/>
    <property type="project" value="UniProtKB-KW"/>
</dbReference>
<dbReference type="InterPro" id="IPR020841">
    <property type="entry name" value="PKS_Beta-ketoAc_synthase_dom"/>
</dbReference>
<comment type="pathway">
    <text evidence="1">Secondary metabolite biosynthesis; terpenoid biosynthesis.</text>
</comment>
<dbReference type="Pfam" id="PF16073">
    <property type="entry name" value="SAT"/>
    <property type="match status" value="1"/>
</dbReference>
<dbReference type="InterPro" id="IPR016035">
    <property type="entry name" value="Acyl_Trfase/lysoPLipase"/>
</dbReference>
<evidence type="ECO:0000256" key="4">
    <source>
        <dbReference type="ARBA" id="ARBA00022603"/>
    </source>
</evidence>
<evidence type="ECO:0000313" key="11">
    <source>
        <dbReference type="EMBL" id="QQK47317.1"/>
    </source>
</evidence>
<dbReference type="InterPro" id="IPR050091">
    <property type="entry name" value="PKS_NRPS_Biosynth_Enz"/>
</dbReference>
<dbReference type="Pfam" id="PF00109">
    <property type="entry name" value="ketoacyl-synt"/>
    <property type="match status" value="1"/>
</dbReference>
<dbReference type="Pfam" id="PF00550">
    <property type="entry name" value="PP-binding"/>
    <property type="match status" value="1"/>
</dbReference>
<dbReference type="InterPro" id="IPR042104">
    <property type="entry name" value="PKS_dehydratase_sf"/>
</dbReference>
<dbReference type="InterPro" id="IPR016039">
    <property type="entry name" value="Thiolase-like"/>
</dbReference>
<dbReference type="RefSeq" id="XP_014536831.2">
    <property type="nucleotide sequence ID" value="XM_014681345.2"/>
</dbReference>
<dbReference type="PROSITE" id="PS50075">
    <property type="entry name" value="CARRIER"/>
    <property type="match status" value="1"/>
</dbReference>
<dbReference type="InterPro" id="IPR029063">
    <property type="entry name" value="SAM-dependent_MTases_sf"/>
</dbReference>
<feature type="domain" description="Ketosynthase family 3 (KS3)" evidence="9">
    <location>
        <begin position="335"/>
        <end position="752"/>
    </location>
</feature>
<dbReference type="InterPro" id="IPR036736">
    <property type="entry name" value="ACP-like_sf"/>
</dbReference>
<dbReference type="PROSITE" id="PS52019">
    <property type="entry name" value="PKS_MFAS_DH"/>
    <property type="match status" value="1"/>
</dbReference>
<dbReference type="SUPFAM" id="SSF53474">
    <property type="entry name" value="alpha/beta-Hydrolases"/>
    <property type="match status" value="1"/>
</dbReference>
<feature type="domain" description="PKS/mFAS DH" evidence="10">
    <location>
        <begin position="1214"/>
        <end position="1517"/>
    </location>
</feature>
<dbReference type="PANTHER" id="PTHR43775:SF21">
    <property type="entry name" value="NON-REDUCING POLYKETIDE SYNTHASE AUSA-RELATED"/>
    <property type="match status" value="1"/>
</dbReference>
<proteinExistence type="predicted"/>
<dbReference type="Pfam" id="PF14765">
    <property type="entry name" value="PS-DH"/>
    <property type="match status" value="1"/>
</dbReference>
<dbReference type="GO" id="GO:0006633">
    <property type="term" value="P:fatty acid biosynthetic process"/>
    <property type="evidence" value="ECO:0007669"/>
    <property type="project" value="InterPro"/>
</dbReference>
<dbReference type="Pfam" id="PF08242">
    <property type="entry name" value="Methyltransf_12"/>
    <property type="match status" value="1"/>
</dbReference>
<evidence type="ECO:0000259" key="10">
    <source>
        <dbReference type="PROSITE" id="PS52019"/>
    </source>
</evidence>
<dbReference type="Pfam" id="PF16197">
    <property type="entry name" value="KAsynt_C_assoc"/>
    <property type="match status" value="1"/>
</dbReference>
<dbReference type="Pfam" id="PF00326">
    <property type="entry name" value="Peptidase_S9"/>
    <property type="match status" value="1"/>
</dbReference>
<dbReference type="InterPro" id="IPR013094">
    <property type="entry name" value="AB_hydrolase_3"/>
</dbReference>
<dbReference type="InterPro" id="IPR001375">
    <property type="entry name" value="Peptidase_S9_cat"/>
</dbReference>
<evidence type="ECO:0000259" key="9">
    <source>
        <dbReference type="PROSITE" id="PS52004"/>
    </source>
</evidence>
<dbReference type="GeneID" id="26230672"/>
<dbReference type="InterPro" id="IPR029058">
    <property type="entry name" value="AB_hydrolase_fold"/>
</dbReference>
<evidence type="ECO:0000256" key="3">
    <source>
        <dbReference type="ARBA" id="ARBA00022553"/>
    </source>
</evidence>
<dbReference type="InterPro" id="IPR018201">
    <property type="entry name" value="Ketoacyl_synth_AS"/>
</dbReference>
<dbReference type="PANTHER" id="PTHR43775">
    <property type="entry name" value="FATTY ACID SYNTHASE"/>
    <property type="match status" value="1"/>
</dbReference>
<dbReference type="PROSITE" id="PS00606">
    <property type="entry name" value="KS3_1"/>
    <property type="match status" value="1"/>
</dbReference>
<feature type="region of interest" description="C-terminal hotdog fold" evidence="7">
    <location>
        <begin position="1355"/>
        <end position="1517"/>
    </location>
</feature>
<keyword evidence="6" id="KW-0511">Multifunctional enzyme</keyword>
<dbReference type="InterPro" id="IPR032821">
    <property type="entry name" value="PKS_assoc"/>
</dbReference>
<dbReference type="Gene3D" id="3.40.50.150">
    <property type="entry name" value="Vaccinia Virus protein VP39"/>
    <property type="match status" value="1"/>
</dbReference>
<dbReference type="Proteomes" id="UP000595662">
    <property type="component" value="Chromosome 5"/>
</dbReference>
<dbReference type="GO" id="GO:0017000">
    <property type="term" value="P:antibiotic biosynthetic process"/>
    <property type="evidence" value="ECO:0007669"/>
    <property type="project" value="UniProtKB-ARBA"/>
</dbReference>
<dbReference type="Pfam" id="PF02801">
    <property type="entry name" value="Ketoacyl-synt_C"/>
    <property type="match status" value="1"/>
</dbReference>
<accession>A0A7T7BPG0</accession>
<dbReference type="GO" id="GO:0004315">
    <property type="term" value="F:3-oxoacyl-[acyl-carrier-protein] synthase activity"/>
    <property type="evidence" value="ECO:0007669"/>
    <property type="project" value="InterPro"/>
</dbReference>
<dbReference type="Pfam" id="PF00698">
    <property type="entry name" value="Acyl_transf_1"/>
    <property type="match status" value="1"/>
</dbReference>
<dbReference type="VEuPathDB" id="FungiDB:PDIP_23500"/>
<protein>
    <submittedName>
        <fullName evidence="11">Ketoacyl-synt-domain-containing protein</fullName>
    </submittedName>
</protein>
<dbReference type="InterPro" id="IPR001227">
    <property type="entry name" value="Ac_transferase_dom_sf"/>
</dbReference>
<reference evidence="11 12" key="1">
    <citation type="submission" date="2020-08" db="EMBL/GenBank/DDBJ databases">
        <title>The completed genome sequence of the pathogenic ascomycete fungus Penicillium digitatum.</title>
        <authorList>
            <person name="Wang M."/>
        </authorList>
    </citation>
    <scope>NUCLEOTIDE SEQUENCE [LARGE SCALE GENOMIC DNA]</scope>
    <source>
        <strain evidence="11 12">PdW03</strain>
    </source>
</reference>
<evidence type="ECO:0000256" key="7">
    <source>
        <dbReference type="PROSITE-ProRule" id="PRU01363"/>
    </source>
</evidence>
<name>A0A7T7BPG0_PENDI</name>
<dbReference type="PROSITE" id="PS52004">
    <property type="entry name" value="KS3_2"/>
    <property type="match status" value="1"/>
</dbReference>
<dbReference type="InterPro" id="IPR013217">
    <property type="entry name" value="Methyltransf_12"/>
</dbReference>
<dbReference type="Pfam" id="PF18558">
    <property type="entry name" value="HTH_51"/>
    <property type="match status" value="1"/>
</dbReference>
<dbReference type="SUPFAM" id="SSF53901">
    <property type="entry name" value="Thiolase-like"/>
    <property type="match status" value="1"/>
</dbReference>
<dbReference type="SUPFAM" id="SSF47336">
    <property type="entry name" value="ACP-like"/>
    <property type="match status" value="1"/>
</dbReference>
<dbReference type="Gene3D" id="1.10.1200.10">
    <property type="entry name" value="ACP-like"/>
    <property type="match status" value="1"/>
</dbReference>
<dbReference type="InterPro" id="IPR014043">
    <property type="entry name" value="Acyl_transferase_dom"/>
</dbReference>
<feature type="region of interest" description="N-terminal hotdog fold" evidence="7">
    <location>
        <begin position="1214"/>
        <end position="1337"/>
    </location>
</feature>
<dbReference type="InterPro" id="IPR032088">
    <property type="entry name" value="SAT"/>
</dbReference>
<dbReference type="Gene3D" id="3.40.366.10">
    <property type="entry name" value="Malonyl-Coenzyme A Acyl Carrier Protein, domain 2"/>
    <property type="match status" value="2"/>
</dbReference>
<dbReference type="Gene3D" id="3.30.70.3290">
    <property type="match status" value="1"/>
</dbReference>